<organism evidence="1 2">
    <name type="scientific">Paraburkholderia sejongensis</name>
    <dbReference type="NCBI Taxonomy" id="2886946"/>
    <lineage>
        <taxon>Bacteria</taxon>
        <taxon>Pseudomonadati</taxon>
        <taxon>Pseudomonadota</taxon>
        <taxon>Betaproteobacteria</taxon>
        <taxon>Burkholderiales</taxon>
        <taxon>Burkholderiaceae</taxon>
        <taxon>Paraburkholderia</taxon>
    </lineage>
</organism>
<gene>
    <name evidence="1" type="ORF">LJ656_06620</name>
</gene>
<sequence length="99" mass="11080">MRDDAMRPAGFTRRRAYLGVVDAMLLQLTIYHAGAPRLLALCRALELRGVRICGRIEQRSERHIDVRIVTSDSSTVSTVCRQLVECGLAQTVLAQRLDV</sequence>
<comment type="caution">
    <text evidence="1">The sequence shown here is derived from an EMBL/GenBank/DDBJ whole genome shotgun (WGS) entry which is preliminary data.</text>
</comment>
<keyword evidence="2" id="KW-1185">Reference proteome</keyword>
<evidence type="ECO:0000313" key="1">
    <source>
        <dbReference type="EMBL" id="MCC8392258.1"/>
    </source>
</evidence>
<reference evidence="1 2" key="1">
    <citation type="submission" date="2021-11" db="EMBL/GenBank/DDBJ databases">
        <authorList>
            <person name="Oh E.-T."/>
            <person name="Kim S.-B."/>
        </authorList>
    </citation>
    <scope>NUCLEOTIDE SEQUENCE [LARGE SCALE GENOMIC DNA]</scope>
    <source>
        <strain evidence="1 2">MMS20-SJTR3</strain>
    </source>
</reference>
<protein>
    <recommendedName>
        <fullName evidence="3">Acetolactate synthase, small subunit</fullName>
    </recommendedName>
</protein>
<proteinExistence type="predicted"/>
<evidence type="ECO:0000313" key="2">
    <source>
        <dbReference type="Proteomes" id="UP001431019"/>
    </source>
</evidence>
<dbReference type="EMBL" id="JAJITD010000003">
    <property type="protein sequence ID" value="MCC8392258.1"/>
    <property type="molecule type" value="Genomic_DNA"/>
</dbReference>
<evidence type="ECO:0008006" key="3">
    <source>
        <dbReference type="Google" id="ProtNLM"/>
    </source>
</evidence>
<name>A0ABS8JQS0_9BURK</name>
<accession>A0ABS8JQS0</accession>
<dbReference type="Proteomes" id="UP001431019">
    <property type="component" value="Unassembled WGS sequence"/>
</dbReference>
<dbReference type="RefSeq" id="WP_230508472.1">
    <property type="nucleotide sequence ID" value="NZ_JAJITD010000003.1"/>
</dbReference>